<evidence type="ECO:0000256" key="6">
    <source>
        <dbReference type="ARBA" id="ARBA00022840"/>
    </source>
</evidence>
<dbReference type="AlphaFoldDB" id="L1NG85"/>
<feature type="coiled-coil region" evidence="10">
    <location>
        <begin position="319"/>
        <end position="349"/>
    </location>
</feature>
<evidence type="ECO:0000256" key="4">
    <source>
        <dbReference type="ARBA" id="ARBA00022741"/>
    </source>
</evidence>
<evidence type="ECO:0000256" key="9">
    <source>
        <dbReference type="PIRNR" id="PIRNR003128"/>
    </source>
</evidence>
<keyword evidence="6" id="KW-0067">ATP-binding</keyword>
<dbReference type="eggNOG" id="COG0497">
    <property type="taxonomic scope" value="Bacteria"/>
</dbReference>
<dbReference type="SUPFAM" id="SSF52540">
    <property type="entry name" value="P-loop containing nucleoside triphosphate hydrolases"/>
    <property type="match status" value="1"/>
</dbReference>
<dbReference type="GO" id="GO:0006281">
    <property type="term" value="P:DNA repair"/>
    <property type="evidence" value="ECO:0007669"/>
    <property type="project" value="UniProtKB-KW"/>
</dbReference>
<keyword evidence="4" id="KW-0547">Nucleotide-binding</keyword>
<dbReference type="PIRSF" id="PIRSF003128">
    <property type="entry name" value="RecN"/>
    <property type="match status" value="1"/>
</dbReference>
<evidence type="ECO:0000256" key="5">
    <source>
        <dbReference type="ARBA" id="ARBA00022763"/>
    </source>
</evidence>
<dbReference type="GO" id="GO:0005524">
    <property type="term" value="F:ATP binding"/>
    <property type="evidence" value="ECO:0007669"/>
    <property type="project" value="UniProtKB-KW"/>
</dbReference>
<dbReference type="NCBIfam" id="TIGR00634">
    <property type="entry name" value="recN"/>
    <property type="match status" value="1"/>
</dbReference>
<keyword evidence="7 9" id="KW-0234">DNA repair</keyword>
<name>L1NG85_9PORP</name>
<dbReference type="PANTHER" id="PTHR11059:SF0">
    <property type="entry name" value="DNA REPAIR PROTEIN RECN"/>
    <property type="match status" value="1"/>
</dbReference>
<comment type="caution">
    <text evidence="12">The sequence shown here is derived from an EMBL/GenBank/DDBJ whole genome shotgun (WGS) entry which is preliminary data.</text>
</comment>
<evidence type="ECO:0000313" key="13">
    <source>
        <dbReference type="Proteomes" id="UP000010408"/>
    </source>
</evidence>
<sequence>MLQRLSIQNFVLIEELSIEFYPHFSVITGETGAGKSIILGAIALLMGQRADSGTLLPGAERCIIEAQFTDLDTAVARMLEEEDIDADEGECIVRREITSKGKSRAFINDTPASLQLLKRLSEYLIDIHSQHQNLLLGDAQFQLSTLDLYRGEDQLVSRYQELYETYKSKAEELNKLRQSMEALWKEEDYLRFQYDQLEEADLEEGELQELVDEERQLAHAQEIKEALQRATSALSDEEQGALPALTFALKALESIRNYHTSAEEWYDRLSSIRIDVQDLTSTLEEEASSVTFSPKRLARVEERLDLIRGLLHKHSLQDVSELILLKERLSEELDKIQSSDEDLARLEAEEATCYTALLEAGAELSASRQEAARAIEEQLISSLHELGMPHVRFHIHIDSLQHPTRMGLDHVTFLFSANRDIAPEPVADIASGGEVSRLMLALKALIADKRSLPTIIFDEIDTGVSGETAERIAKILRRMGQSMQVMAVTHLPQIAAAGEDHFYIYKEHGEASTRSHLKHLTATERIDEIARMQSGSTLTEVTRAAAQALLSSFAED</sequence>
<dbReference type="InterPro" id="IPR027417">
    <property type="entry name" value="P-loop_NTPase"/>
</dbReference>
<evidence type="ECO:0000259" key="11">
    <source>
        <dbReference type="Pfam" id="PF02463"/>
    </source>
</evidence>
<evidence type="ECO:0000256" key="2">
    <source>
        <dbReference type="ARBA" id="ARBA00009441"/>
    </source>
</evidence>
<dbReference type="FunFam" id="3.40.50.300:FF:000319">
    <property type="entry name" value="DNA repair protein RecN"/>
    <property type="match status" value="1"/>
</dbReference>
<dbReference type="STRING" id="1127696.HMPREF9134_00674"/>
<evidence type="ECO:0000256" key="8">
    <source>
        <dbReference type="ARBA" id="ARBA00033408"/>
    </source>
</evidence>
<evidence type="ECO:0000256" key="7">
    <source>
        <dbReference type="ARBA" id="ARBA00023204"/>
    </source>
</evidence>
<keyword evidence="5 9" id="KW-0227">DNA damage</keyword>
<protein>
    <recommendedName>
        <fullName evidence="3 9">DNA repair protein RecN</fullName>
    </recommendedName>
    <alternativeName>
        <fullName evidence="8 9">Recombination protein N</fullName>
    </alternativeName>
</protein>
<evidence type="ECO:0000313" key="12">
    <source>
        <dbReference type="EMBL" id="EKY02285.1"/>
    </source>
</evidence>
<keyword evidence="10" id="KW-0175">Coiled coil</keyword>
<feature type="domain" description="RecF/RecN/SMC N-terminal" evidence="11">
    <location>
        <begin position="1"/>
        <end position="510"/>
    </location>
</feature>
<dbReference type="InterPro" id="IPR003395">
    <property type="entry name" value="RecF/RecN/SMC_N"/>
</dbReference>
<dbReference type="PANTHER" id="PTHR11059">
    <property type="entry name" value="DNA REPAIR PROTEIN RECN"/>
    <property type="match status" value="1"/>
</dbReference>
<dbReference type="Pfam" id="PF02463">
    <property type="entry name" value="SMC_N"/>
    <property type="match status" value="1"/>
</dbReference>
<reference evidence="12 13" key="1">
    <citation type="submission" date="2012-05" db="EMBL/GenBank/DDBJ databases">
        <authorList>
            <person name="Weinstock G."/>
            <person name="Sodergren E."/>
            <person name="Lobos E.A."/>
            <person name="Fulton L."/>
            <person name="Fulton R."/>
            <person name="Courtney L."/>
            <person name="Fronick C."/>
            <person name="O'Laughlin M."/>
            <person name="Godfrey J."/>
            <person name="Wilson R.M."/>
            <person name="Miner T."/>
            <person name="Farmer C."/>
            <person name="Delehaunty K."/>
            <person name="Cordes M."/>
            <person name="Minx P."/>
            <person name="Tomlinson C."/>
            <person name="Chen J."/>
            <person name="Wollam A."/>
            <person name="Pepin K.H."/>
            <person name="Bhonagiri V."/>
            <person name="Zhang X."/>
            <person name="Suruliraj S."/>
            <person name="Warren W."/>
            <person name="Mitreva M."/>
            <person name="Mardis E.R."/>
            <person name="Wilson R.K."/>
        </authorList>
    </citation>
    <scope>NUCLEOTIDE SEQUENCE [LARGE SCALE GENOMIC DNA]</scope>
    <source>
        <strain evidence="12 13">F0037</strain>
    </source>
</reference>
<evidence type="ECO:0000256" key="10">
    <source>
        <dbReference type="SAM" id="Coils"/>
    </source>
</evidence>
<evidence type="ECO:0000256" key="3">
    <source>
        <dbReference type="ARBA" id="ARBA00021315"/>
    </source>
</evidence>
<dbReference type="Proteomes" id="UP000010408">
    <property type="component" value="Unassembled WGS sequence"/>
</dbReference>
<dbReference type="GO" id="GO:0009432">
    <property type="term" value="P:SOS response"/>
    <property type="evidence" value="ECO:0007669"/>
    <property type="project" value="TreeGrafter"/>
</dbReference>
<dbReference type="CDD" id="cd03241">
    <property type="entry name" value="ABC_RecN"/>
    <property type="match status" value="2"/>
</dbReference>
<dbReference type="Gene3D" id="3.40.50.300">
    <property type="entry name" value="P-loop containing nucleotide triphosphate hydrolases"/>
    <property type="match status" value="2"/>
</dbReference>
<feature type="coiled-coil region" evidence="10">
    <location>
        <begin position="156"/>
        <end position="240"/>
    </location>
</feature>
<organism evidence="12 13">
    <name type="scientific">Porphyromonas catoniae F0037</name>
    <dbReference type="NCBI Taxonomy" id="1127696"/>
    <lineage>
        <taxon>Bacteria</taxon>
        <taxon>Pseudomonadati</taxon>
        <taxon>Bacteroidota</taxon>
        <taxon>Bacteroidia</taxon>
        <taxon>Bacteroidales</taxon>
        <taxon>Porphyromonadaceae</taxon>
        <taxon>Porphyromonas</taxon>
    </lineage>
</organism>
<proteinExistence type="inferred from homology"/>
<comment type="function">
    <text evidence="1 9">May be involved in recombinational repair of damaged DNA.</text>
</comment>
<accession>L1NG85</accession>
<dbReference type="PATRIC" id="fig|1127696.3.peg.601"/>
<dbReference type="HOGENOM" id="CLU_018297_3_1_10"/>
<comment type="similarity">
    <text evidence="2 9">Belongs to the RecN family.</text>
</comment>
<evidence type="ECO:0000256" key="1">
    <source>
        <dbReference type="ARBA" id="ARBA00003618"/>
    </source>
</evidence>
<dbReference type="GO" id="GO:0043590">
    <property type="term" value="C:bacterial nucleoid"/>
    <property type="evidence" value="ECO:0007669"/>
    <property type="project" value="TreeGrafter"/>
</dbReference>
<dbReference type="RefSeq" id="WP_005468884.1">
    <property type="nucleotide sequence ID" value="NZ_KB291043.1"/>
</dbReference>
<dbReference type="GO" id="GO:0006310">
    <property type="term" value="P:DNA recombination"/>
    <property type="evidence" value="ECO:0007669"/>
    <property type="project" value="InterPro"/>
</dbReference>
<dbReference type="EMBL" id="AMEQ01000018">
    <property type="protein sequence ID" value="EKY02285.1"/>
    <property type="molecule type" value="Genomic_DNA"/>
</dbReference>
<gene>
    <name evidence="12" type="ORF">HMPREF9134_00674</name>
</gene>
<dbReference type="InterPro" id="IPR004604">
    <property type="entry name" value="DNA_recomb/repair_RecN"/>
</dbReference>